<evidence type="ECO:0000256" key="2">
    <source>
        <dbReference type="ARBA" id="ARBA00023157"/>
    </source>
</evidence>
<feature type="domain" description="Chitin-binding type-1" evidence="5">
    <location>
        <begin position="242"/>
        <end position="286"/>
    </location>
</feature>
<dbReference type="PROSITE" id="PS00026">
    <property type="entry name" value="CHIT_BIND_I_1"/>
    <property type="match status" value="2"/>
</dbReference>
<organism evidence="6 7">
    <name type="scientific">Volvox africanus</name>
    <dbReference type="NCBI Taxonomy" id="51714"/>
    <lineage>
        <taxon>Eukaryota</taxon>
        <taxon>Viridiplantae</taxon>
        <taxon>Chlorophyta</taxon>
        <taxon>core chlorophytes</taxon>
        <taxon>Chlorophyceae</taxon>
        <taxon>CS clade</taxon>
        <taxon>Chlamydomonadales</taxon>
        <taxon>Volvocaceae</taxon>
        <taxon>Volvox</taxon>
    </lineage>
</organism>
<evidence type="ECO:0000313" key="7">
    <source>
        <dbReference type="Proteomes" id="UP000747399"/>
    </source>
</evidence>
<accession>A0A8J4EW29</accession>
<dbReference type="Pfam" id="PF00187">
    <property type="entry name" value="Chitin_bind_1"/>
    <property type="match status" value="1"/>
</dbReference>
<evidence type="ECO:0000256" key="3">
    <source>
        <dbReference type="PROSITE-ProRule" id="PRU00261"/>
    </source>
</evidence>
<dbReference type="GO" id="GO:0008061">
    <property type="term" value="F:chitin binding"/>
    <property type="evidence" value="ECO:0007669"/>
    <property type="project" value="UniProtKB-UniRule"/>
</dbReference>
<comment type="caution">
    <text evidence="6">The sequence shown here is derived from an EMBL/GenBank/DDBJ whole genome shotgun (WGS) entry which is preliminary data.</text>
</comment>
<feature type="disulfide bond" evidence="3">
    <location>
        <begin position="261"/>
        <end position="275"/>
    </location>
</feature>
<gene>
    <name evidence="6" type="ORF">Vafri_5545</name>
</gene>
<dbReference type="EMBL" id="BNCO01000006">
    <property type="protein sequence ID" value="GIL49080.1"/>
    <property type="molecule type" value="Genomic_DNA"/>
</dbReference>
<dbReference type="PANTHER" id="PTHR47849">
    <property type="entry name" value="CHITIN-BINDING LECTIN 1"/>
    <property type="match status" value="1"/>
</dbReference>
<sequence>MYGTHQHNVCTFSASQEAFAALNYYIPALKPLHPSMSRPPLPVQTLPYVSCGNGAVGNSICPNATECCSIFGWCGITKEFCNPQDCAGGPCQTPPPPPLLLLPPLLLTSPPPPFPPSPQPLPPPPLPSRSPPPPRPPPRPLPPSRWPPPLPPPIPPIEQMCGNGLVGNGQCINTIECCSEFGYCGTTEPWCGSNCVGGPCWYPPPPPSLKPSSPPPPSPKPPSPKPPSPFPPSPKPPPPSLSYGCGNGNVGNGTCPIATQCCSSFGYCDITVDHCYYYCAGGPCWPSLPPPPSKSRTPPL</sequence>
<feature type="region of interest" description="Disordered" evidence="4">
    <location>
        <begin position="211"/>
        <end position="235"/>
    </location>
</feature>
<evidence type="ECO:0000256" key="4">
    <source>
        <dbReference type="SAM" id="MobiDB-lite"/>
    </source>
</evidence>
<keyword evidence="2 3" id="KW-1015">Disulfide bond</keyword>
<keyword evidence="7" id="KW-1185">Reference proteome</keyword>
<dbReference type="InterPro" id="IPR018371">
    <property type="entry name" value="Chitin-binding_1_CS"/>
</dbReference>
<dbReference type="PANTHER" id="PTHR47849:SF8">
    <property type="entry name" value="LECTIN"/>
    <property type="match status" value="1"/>
</dbReference>
<dbReference type="Gene3D" id="3.30.60.10">
    <property type="entry name" value="Endochitinase-like"/>
    <property type="match status" value="3"/>
</dbReference>
<comment type="caution">
    <text evidence="3">Lacks conserved residue(s) required for the propagation of feature annotation.</text>
</comment>
<dbReference type="InterPro" id="IPR001002">
    <property type="entry name" value="Chitin-bd_1"/>
</dbReference>
<reference evidence="6" key="1">
    <citation type="journal article" date="2021" name="Proc. Natl. Acad. Sci. U.S.A.">
        <title>Three genomes in the algal genus Volvox reveal the fate of a haploid sex-determining region after a transition to homothallism.</title>
        <authorList>
            <person name="Yamamoto K."/>
            <person name="Hamaji T."/>
            <person name="Kawai-Toyooka H."/>
            <person name="Matsuzaki R."/>
            <person name="Takahashi F."/>
            <person name="Nishimura Y."/>
            <person name="Kawachi M."/>
            <person name="Noguchi H."/>
            <person name="Minakuchi Y."/>
            <person name="Umen J.G."/>
            <person name="Toyoda A."/>
            <person name="Nozaki H."/>
        </authorList>
    </citation>
    <scope>NUCLEOTIDE SEQUENCE</scope>
    <source>
        <strain evidence="6">NIES-3780</strain>
    </source>
</reference>
<dbReference type="PROSITE" id="PS50941">
    <property type="entry name" value="CHIT_BIND_I_2"/>
    <property type="match status" value="3"/>
</dbReference>
<keyword evidence="1 3" id="KW-0147">Chitin-binding</keyword>
<feature type="domain" description="Chitin-binding type-1" evidence="5">
    <location>
        <begin position="158"/>
        <end position="202"/>
    </location>
</feature>
<dbReference type="SUPFAM" id="SSF57016">
    <property type="entry name" value="Plant lectins/antimicrobial peptides"/>
    <property type="match status" value="2"/>
</dbReference>
<dbReference type="Proteomes" id="UP000747399">
    <property type="component" value="Unassembled WGS sequence"/>
</dbReference>
<feature type="disulfide bond" evidence="3">
    <location>
        <begin position="67"/>
        <end position="81"/>
    </location>
</feature>
<evidence type="ECO:0000256" key="1">
    <source>
        <dbReference type="ARBA" id="ARBA00022669"/>
    </source>
</evidence>
<evidence type="ECO:0000259" key="5">
    <source>
        <dbReference type="PROSITE" id="PS50941"/>
    </source>
</evidence>
<protein>
    <recommendedName>
        <fullName evidence="5">Chitin-binding type-1 domain-containing protein</fullName>
    </recommendedName>
</protein>
<evidence type="ECO:0000313" key="6">
    <source>
        <dbReference type="EMBL" id="GIL49080.1"/>
    </source>
</evidence>
<feature type="domain" description="Chitin-binding type-1" evidence="5">
    <location>
        <begin position="48"/>
        <end position="93"/>
    </location>
</feature>
<dbReference type="InterPro" id="IPR036861">
    <property type="entry name" value="Endochitinase-like_sf"/>
</dbReference>
<feature type="region of interest" description="Disordered" evidence="4">
    <location>
        <begin position="111"/>
        <end position="149"/>
    </location>
</feature>
<feature type="disulfide bond" evidence="3">
    <location>
        <begin position="177"/>
        <end position="191"/>
    </location>
</feature>
<dbReference type="PRINTS" id="PR01217">
    <property type="entry name" value="PRICHEXTENSN"/>
</dbReference>
<proteinExistence type="predicted"/>
<dbReference type="AlphaFoldDB" id="A0A8J4EW29"/>
<name>A0A8J4EW29_9CHLO</name>
<dbReference type="SMART" id="SM00270">
    <property type="entry name" value="ChtBD1"/>
    <property type="match status" value="3"/>
</dbReference>